<name>A0A437QAC7_9GAMM</name>
<sequence length="159" mass="18555">MSGTVIYSLIAIGVIAIIGLSIYIYRQYRFIKTKQAQQREQLARLEAQRQEKYTYVVDSLKILAHALQEEQVGPVEASIRIRSLLVYYDASLHQQAEYQVFDEVFRETEHIPILEAWKALDRKTRRKFERDIEQIEQARGDAVKAAAKQLLVLLNQPRH</sequence>
<dbReference type="Pfam" id="PF10675">
    <property type="entry name" value="DUF2489"/>
    <property type="match status" value="1"/>
</dbReference>
<evidence type="ECO:0000256" key="1">
    <source>
        <dbReference type="SAM" id="Phobius"/>
    </source>
</evidence>
<organism evidence="3 4">
    <name type="scientific">Neptunomonas marina</name>
    <dbReference type="NCBI Taxonomy" id="1815562"/>
    <lineage>
        <taxon>Bacteria</taxon>
        <taxon>Pseudomonadati</taxon>
        <taxon>Pseudomonadota</taxon>
        <taxon>Gammaproteobacteria</taxon>
        <taxon>Oceanospirillales</taxon>
        <taxon>Oceanospirillaceae</taxon>
        <taxon>Neptunomonas</taxon>
    </lineage>
</organism>
<dbReference type="EMBL" id="SACQ01000002">
    <property type="protein sequence ID" value="RVU31450.1"/>
    <property type="molecule type" value="Genomic_DNA"/>
</dbReference>
<dbReference type="InterPro" id="IPR019617">
    <property type="entry name" value="DUF2489"/>
</dbReference>
<reference evidence="3 4" key="1">
    <citation type="submission" date="2019-01" db="EMBL/GenBank/DDBJ databases">
        <authorList>
            <person name="Chen W.-M."/>
        </authorList>
    </citation>
    <scope>NUCLEOTIDE SEQUENCE [LARGE SCALE GENOMIC DNA]</scope>
    <source>
        <strain evidence="3 4">HPM-16</strain>
    </source>
</reference>
<feature type="transmembrane region" description="Helical" evidence="1">
    <location>
        <begin position="6"/>
        <end position="25"/>
    </location>
</feature>
<dbReference type="RefSeq" id="WP_127693308.1">
    <property type="nucleotide sequence ID" value="NZ_SACQ01000002.1"/>
</dbReference>
<gene>
    <name evidence="3" type="ORF">EOE65_05550</name>
</gene>
<evidence type="ECO:0000259" key="2">
    <source>
        <dbReference type="Pfam" id="PF10675"/>
    </source>
</evidence>
<keyword evidence="1" id="KW-1133">Transmembrane helix</keyword>
<keyword evidence="1" id="KW-0472">Membrane</keyword>
<proteinExistence type="predicted"/>
<keyword evidence="1" id="KW-0812">Transmembrane</keyword>
<accession>A0A437QAC7</accession>
<protein>
    <submittedName>
        <fullName evidence="3">DUF2489 domain-containing protein</fullName>
    </submittedName>
</protein>
<dbReference type="Proteomes" id="UP000282818">
    <property type="component" value="Unassembled WGS sequence"/>
</dbReference>
<evidence type="ECO:0000313" key="3">
    <source>
        <dbReference type="EMBL" id="RVU31450.1"/>
    </source>
</evidence>
<dbReference type="AlphaFoldDB" id="A0A437QAC7"/>
<comment type="caution">
    <text evidence="3">The sequence shown here is derived from an EMBL/GenBank/DDBJ whole genome shotgun (WGS) entry which is preliminary data.</text>
</comment>
<evidence type="ECO:0000313" key="4">
    <source>
        <dbReference type="Proteomes" id="UP000282818"/>
    </source>
</evidence>
<feature type="domain" description="DUF2489" evidence="2">
    <location>
        <begin position="17"/>
        <end position="150"/>
    </location>
</feature>
<keyword evidence="4" id="KW-1185">Reference proteome</keyword>